<evidence type="ECO:0000256" key="8">
    <source>
        <dbReference type="SAM" id="MobiDB-lite"/>
    </source>
</evidence>
<dbReference type="OrthoDB" id="21123at2759"/>
<accession>A0A3S4RCM3</accession>
<keyword evidence="5" id="KW-0175">Coiled coil</keyword>
<protein>
    <submittedName>
        <fullName evidence="10">Pre-mRNA-splicing factor CWC25-like protein</fullName>
    </submittedName>
</protein>
<dbReference type="Proteomes" id="UP000285301">
    <property type="component" value="Unassembled WGS sequence"/>
</dbReference>
<dbReference type="InterPro" id="IPR051376">
    <property type="entry name" value="CWC25_splicing_factor"/>
</dbReference>
<evidence type="ECO:0000256" key="4">
    <source>
        <dbReference type="ARBA" id="ARBA00022728"/>
    </source>
</evidence>
<keyword evidence="3" id="KW-0507">mRNA processing</keyword>
<feature type="compositionally biased region" description="Basic and acidic residues" evidence="8">
    <location>
        <begin position="159"/>
        <end position="169"/>
    </location>
</feature>
<evidence type="ECO:0000313" key="10">
    <source>
        <dbReference type="EMBL" id="RWS14498.1"/>
    </source>
</evidence>
<reference evidence="10 11" key="1">
    <citation type="journal article" date="2018" name="Gigascience">
        <title>Genomes of trombidid mites reveal novel predicted allergens and laterally-transferred genes associated with secondary metabolism.</title>
        <authorList>
            <person name="Dong X."/>
            <person name="Chaisiri K."/>
            <person name="Xia D."/>
            <person name="Armstrong S.D."/>
            <person name="Fang Y."/>
            <person name="Donnelly M.J."/>
            <person name="Kadowaki T."/>
            <person name="McGarry J.W."/>
            <person name="Darby A.C."/>
            <person name="Makepeace B.L."/>
        </authorList>
    </citation>
    <scope>NUCLEOTIDE SEQUENCE [LARGE SCALE GENOMIC DNA]</scope>
    <source>
        <strain evidence="10">UoL-WK</strain>
    </source>
</reference>
<dbReference type="PANTHER" id="PTHR16196">
    <property type="entry name" value="CELL CYCLE CONTROL PROTEIN CWF25"/>
    <property type="match status" value="1"/>
</dbReference>
<organism evidence="10 11">
    <name type="scientific">Dinothrombium tinctorium</name>
    <dbReference type="NCBI Taxonomy" id="1965070"/>
    <lineage>
        <taxon>Eukaryota</taxon>
        <taxon>Metazoa</taxon>
        <taxon>Ecdysozoa</taxon>
        <taxon>Arthropoda</taxon>
        <taxon>Chelicerata</taxon>
        <taxon>Arachnida</taxon>
        <taxon>Acari</taxon>
        <taxon>Acariformes</taxon>
        <taxon>Trombidiformes</taxon>
        <taxon>Prostigmata</taxon>
        <taxon>Anystina</taxon>
        <taxon>Parasitengona</taxon>
        <taxon>Trombidioidea</taxon>
        <taxon>Trombidiidae</taxon>
        <taxon>Dinothrombium</taxon>
    </lineage>
</organism>
<evidence type="ECO:0000256" key="3">
    <source>
        <dbReference type="ARBA" id="ARBA00022664"/>
    </source>
</evidence>
<dbReference type="GO" id="GO:0005684">
    <property type="term" value="C:U2-type spliceosomal complex"/>
    <property type="evidence" value="ECO:0007669"/>
    <property type="project" value="TreeGrafter"/>
</dbReference>
<evidence type="ECO:0000313" key="11">
    <source>
        <dbReference type="Proteomes" id="UP000285301"/>
    </source>
</evidence>
<keyword evidence="6" id="KW-0508">mRNA splicing</keyword>
<evidence type="ECO:0000313" key="9">
    <source>
        <dbReference type="EMBL" id="RWS14185.1"/>
    </source>
</evidence>
<gene>
    <name evidence="9" type="ORF">B4U79_04116</name>
    <name evidence="10" type="ORF">B4U79_06139</name>
</gene>
<keyword evidence="7" id="KW-0539">Nucleus</keyword>
<dbReference type="InterPro" id="IPR022209">
    <property type="entry name" value="CWC25"/>
</dbReference>
<evidence type="ECO:0000256" key="6">
    <source>
        <dbReference type="ARBA" id="ARBA00023187"/>
    </source>
</evidence>
<feature type="compositionally biased region" description="Basic and acidic residues" evidence="8">
    <location>
        <begin position="225"/>
        <end position="243"/>
    </location>
</feature>
<dbReference type="STRING" id="1965070.A0A3S4RCM3"/>
<reference evidence="10" key="2">
    <citation type="submission" date="2018-11" db="EMBL/GenBank/DDBJ databases">
        <title>Trombidioid mite genomics.</title>
        <authorList>
            <person name="Dong X."/>
        </authorList>
    </citation>
    <scope>NUCLEOTIDE SEQUENCE</scope>
    <source>
        <strain evidence="10">UoL-WK</strain>
    </source>
</reference>
<evidence type="ECO:0000256" key="5">
    <source>
        <dbReference type="ARBA" id="ARBA00023054"/>
    </source>
</evidence>
<evidence type="ECO:0000256" key="1">
    <source>
        <dbReference type="ARBA" id="ARBA00004123"/>
    </source>
</evidence>
<dbReference type="GO" id="GO:0000398">
    <property type="term" value="P:mRNA splicing, via spliceosome"/>
    <property type="evidence" value="ECO:0007669"/>
    <property type="project" value="TreeGrafter"/>
</dbReference>
<feature type="compositionally biased region" description="Basic and acidic residues" evidence="8">
    <location>
        <begin position="250"/>
        <end position="276"/>
    </location>
</feature>
<comment type="subcellular location">
    <subcellularLocation>
        <location evidence="1">Nucleus</location>
    </subcellularLocation>
</comment>
<dbReference type="PANTHER" id="PTHR16196:SF0">
    <property type="entry name" value="PRE-MRNA-SPLICING FACTOR CWC25 HOMOLOG"/>
    <property type="match status" value="1"/>
</dbReference>
<dbReference type="EMBL" id="NCKU01000705">
    <property type="protein sequence ID" value="RWS14498.1"/>
    <property type="molecule type" value="Genomic_DNA"/>
</dbReference>
<keyword evidence="11" id="KW-1185">Reference proteome</keyword>
<evidence type="ECO:0000256" key="7">
    <source>
        <dbReference type="ARBA" id="ARBA00023242"/>
    </source>
</evidence>
<feature type="compositionally biased region" description="Basic and acidic residues" evidence="8">
    <location>
        <begin position="185"/>
        <end position="213"/>
    </location>
</feature>
<evidence type="ECO:0000256" key="2">
    <source>
        <dbReference type="ARBA" id="ARBA00006695"/>
    </source>
</evidence>
<dbReference type="EMBL" id="NCKU01000781">
    <property type="protein sequence ID" value="RWS14185.1"/>
    <property type="molecule type" value="Genomic_DNA"/>
</dbReference>
<dbReference type="AlphaFoldDB" id="A0A3S4RCM3"/>
<sequence length="320" mass="38667">MSENKIEFMYKNVSEIVDKEEYLLGRKVDKTFEFMRQEEEKQKGDFTVDENDFTKSLFDRQATSTVTVDLSTKVREDPLYEIKKKQVEERKKIMDNPIKMKRIKQLLESALKEDESDNNTDSSYSSDSSRSSDRDIKRRKHRKLSRERRPSSHRKHRESRSYRHKDASRRSSRKSSSRKHRHSSRERYSKSSSKSRERREERSNNDKQRESRSNMHQRLLAKKNAKQEKRKMTDEELEKRRQEMMSNAAWREEQRKRNVRDLEEEEKREIETLSKEKGSSFIRPLINSAIEKSSVEERVKQRIFNTQRDQNAMDKSFARR</sequence>
<feature type="compositionally biased region" description="Low complexity" evidence="8">
    <location>
        <begin position="119"/>
        <end position="129"/>
    </location>
</feature>
<keyword evidence="4" id="KW-0747">Spliceosome</keyword>
<feature type="compositionally biased region" description="Basic residues" evidence="8">
    <location>
        <begin position="137"/>
        <end position="158"/>
    </location>
</feature>
<feature type="region of interest" description="Disordered" evidence="8">
    <location>
        <begin position="111"/>
        <end position="276"/>
    </location>
</feature>
<name>A0A3S4RCM3_9ACAR</name>
<comment type="similarity">
    <text evidence="2">Belongs to the CWC25 family.</text>
</comment>
<comment type="caution">
    <text evidence="10">The sequence shown here is derived from an EMBL/GenBank/DDBJ whole genome shotgun (WGS) entry which is preliminary data.</text>
</comment>
<feature type="compositionally biased region" description="Basic residues" evidence="8">
    <location>
        <begin position="170"/>
        <end position="184"/>
    </location>
</feature>
<dbReference type="Pfam" id="PF12542">
    <property type="entry name" value="CWC25"/>
    <property type="match status" value="1"/>
</dbReference>
<proteinExistence type="inferred from homology"/>